<keyword evidence="2" id="KW-0812">Transmembrane</keyword>
<dbReference type="SUPFAM" id="SSF55785">
    <property type="entry name" value="PYP-like sensor domain (PAS domain)"/>
    <property type="match status" value="1"/>
</dbReference>
<feature type="domain" description="PAS" evidence="3">
    <location>
        <begin position="816"/>
        <end position="871"/>
    </location>
</feature>
<reference evidence="5 6" key="1">
    <citation type="submission" date="2017-02" db="EMBL/GenBank/DDBJ databases">
        <title>Arcobacter caeni sp. nov, a new Arcobacter species isolated from reclaimed water.</title>
        <authorList>
            <person name="Figueras M.J."/>
            <person name="Perez-Cataluna A."/>
            <person name="Salas-Masso N."/>
        </authorList>
    </citation>
    <scope>NUCLEOTIDE SEQUENCE [LARGE SCALE GENOMIC DNA]</scope>
    <source>
        <strain evidence="5 6">RW17-10</strain>
    </source>
</reference>
<dbReference type="InterPro" id="IPR001638">
    <property type="entry name" value="Solute-binding_3/MltF_N"/>
</dbReference>
<dbReference type="PROSITE" id="PS50112">
    <property type="entry name" value="PAS"/>
    <property type="match status" value="1"/>
</dbReference>
<dbReference type="Pfam" id="PF13426">
    <property type="entry name" value="PAS_9"/>
    <property type="match status" value="1"/>
</dbReference>
<dbReference type="FunFam" id="3.30.70.270:FF:000001">
    <property type="entry name" value="Diguanylate cyclase domain protein"/>
    <property type="match status" value="1"/>
</dbReference>
<dbReference type="CDD" id="cd01007">
    <property type="entry name" value="PBP2_BvgS_HisK_like"/>
    <property type="match status" value="2"/>
</dbReference>
<evidence type="ECO:0000313" key="5">
    <source>
        <dbReference type="EMBL" id="PUE63432.1"/>
    </source>
</evidence>
<dbReference type="NCBIfam" id="TIGR00254">
    <property type="entry name" value="GGDEF"/>
    <property type="match status" value="1"/>
</dbReference>
<feature type="domain" description="GGDEF" evidence="4">
    <location>
        <begin position="953"/>
        <end position="1080"/>
    </location>
</feature>
<comment type="caution">
    <text evidence="5">The sequence shown here is derived from an EMBL/GenBank/DDBJ whole genome shotgun (WGS) entry which is preliminary data.</text>
</comment>
<gene>
    <name evidence="5" type="ORF">B0174_11360</name>
</gene>
<dbReference type="PANTHER" id="PTHR35936">
    <property type="entry name" value="MEMBRANE-BOUND LYTIC MUREIN TRANSGLYCOSYLASE F"/>
    <property type="match status" value="1"/>
</dbReference>
<keyword evidence="2" id="KW-1133">Transmembrane helix</keyword>
<dbReference type="Gene3D" id="3.30.450.20">
    <property type="entry name" value="PAS domain"/>
    <property type="match status" value="1"/>
</dbReference>
<dbReference type="InterPro" id="IPR029787">
    <property type="entry name" value="Nucleotide_cyclase"/>
</dbReference>
<dbReference type="Gene3D" id="3.30.70.270">
    <property type="match status" value="1"/>
</dbReference>
<dbReference type="InterPro" id="IPR043128">
    <property type="entry name" value="Rev_trsase/Diguanyl_cyclase"/>
</dbReference>
<evidence type="ECO:0000259" key="3">
    <source>
        <dbReference type="PROSITE" id="PS50112"/>
    </source>
</evidence>
<dbReference type="SMART" id="SM00062">
    <property type="entry name" value="PBPb"/>
    <property type="match status" value="3"/>
</dbReference>
<protein>
    <recommendedName>
        <fullName evidence="7">Diguanylate cyclase</fullName>
    </recommendedName>
</protein>
<sequence length="1080" mass="124198">MLKLRYIKIGYDLKKIFIILLICITNFVLNASEIALNEKEKIWIEKHPLITLGTDFSWEPFVVNNNGVLTGYDKDILDLINKRTGANFQLTTGKWEEILIKAQKKEIDGLSTSAVHEERAKDFLFSDTYVNTQKYLITLNDNPKNINSIDDLVGKKIAYQENNLFDQKLASQYKNSTIVPLKTVEDILQSLITGKVDVILGNHEIFSMAMKNKLPYLKIIDKVKNSKLDLVFSLRKDYPEAISILNKGLKAILVEEKKILDNKWFLYSQDLKENKSNLNLTKEEIEYLKNKKVLKVPSIETLPPFNFTENGKAKGYSIDYMELVGKYLDIKIEFISDKTWDEYLQMLKNKEIDLIPHMAITKERQEYFAFTNFNHIEYDAGIAVHRNSKIDSMEDLKDKVIAVTKKSFVETYLKTNFPDFSLVLVSSTAEAVEFLSLGKADVAIGNLPGLNYFIQKNWLSNIKTITIDNFGTALKTNLPMAVSKDNQILKSILEKVNATMTHNEIAALKQKWMNVSSLDYSNNELNSIELNYLQNKNEIKMCVLPNWLPFEQIDENGNHKGIGADIMKLISTYINKPIKLIPTDKWEQSLENIKIRKCDILPIAVNLPSRRDSMNFTKPYFLEPFVIATKTDKLFIKDSTSLSDKKIGIQKDYSFKEILQEKNPSIQIISVENTKEGLERVSSGELFGFVDTMPTIGYSMQKYSMYDLKIAGKLEFNTEISIASRNDEPLLNTIMQKALDSISEEQKRTIIGKWVEIKIAQVFDYTFILQITALFLFIVLAVLYKNRAVTLLNKELIKVKNEMEEQQKMVDKYVLILSTNTEGIIIDVNEAFCKIIGFSKEELIGFTPNIMRHPDMDENFFSLMWDTINKNKIWSGEITNLKKDKTPIIFNMNIEAIFKNGIKIGYRSISEDITDKKRIEELSVTDKLTGLYNRLKLDEMMLIKIEEFRRYKIDFSIILIDIDNFKEVNDNYGHDVGDYVLQKLAKILKENIRTSDIVGRWGGEEFIIICNNTNLENSMVLAQNIRKIVENTIFDKIGSKTISLGLSQFHKDDDVKTLFKKADNALYIAKTTGKNKACSN</sequence>
<dbReference type="Pfam" id="PF00990">
    <property type="entry name" value="GGDEF"/>
    <property type="match status" value="1"/>
</dbReference>
<dbReference type="EMBL" id="MUXE01000023">
    <property type="protein sequence ID" value="PUE63432.1"/>
    <property type="molecule type" value="Genomic_DNA"/>
</dbReference>
<evidence type="ECO:0000256" key="2">
    <source>
        <dbReference type="SAM" id="Phobius"/>
    </source>
</evidence>
<evidence type="ECO:0008006" key="7">
    <source>
        <dbReference type="Google" id="ProtNLM"/>
    </source>
</evidence>
<dbReference type="CDD" id="cd00130">
    <property type="entry name" value="PAS"/>
    <property type="match status" value="1"/>
</dbReference>
<dbReference type="InterPro" id="IPR035965">
    <property type="entry name" value="PAS-like_dom_sf"/>
</dbReference>
<name>A0A363CWJ4_9BACT</name>
<dbReference type="NCBIfam" id="TIGR00229">
    <property type="entry name" value="sensory_box"/>
    <property type="match status" value="1"/>
</dbReference>
<evidence type="ECO:0000259" key="4">
    <source>
        <dbReference type="PROSITE" id="PS50887"/>
    </source>
</evidence>
<dbReference type="AlphaFoldDB" id="A0A363CWJ4"/>
<dbReference type="InterPro" id="IPR000160">
    <property type="entry name" value="GGDEF_dom"/>
</dbReference>
<keyword evidence="6" id="KW-1185">Reference proteome</keyword>
<dbReference type="GO" id="GO:0003824">
    <property type="term" value="F:catalytic activity"/>
    <property type="evidence" value="ECO:0007669"/>
    <property type="project" value="UniProtKB-ARBA"/>
</dbReference>
<organism evidence="5 6">
    <name type="scientific">Arcobacter caeni</name>
    <dbReference type="NCBI Taxonomy" id="1912877"/>
    <lineage>
        <taxon>Bacteria</taxon>
        <taxon>Pseudomonadati</taxon>
        <taxon>Campylobacterota</taxon>
        <taxon>Epsilonproteobacteria</taxon>
        <taxon>Campylobacterales</taxon>
        <taxon>Arcobacteraceae</taxon>
        <taxon>Arcobacter</taxon>
    </lineage>
</organism>
<dbReference type="SUPFAM" id="SSF55073">
    <property type="entry name" value="Nucleotide cyclase"/>
    <property type="match status" value="1"/>
</dbReference>
<dbReference type="CDD" id="cd01949">
    <property type="entry name" value="GGDEF"/>
    <property type="match status" value="1"/>
</dbReference>
<dbReference type="SUPFAM" id="SSF53850">
    <property type="entry name" value="Periplasmic binding protein-like II"/>
    <property type="match status" value="3"/>
</dbReference>
<dbReference type="InterPro" id="IPR000014">
    <property type="entry name" value="PAS"/>
</dbReference>
<keyword evidence="2" id="KW-0472">Membrane</keyword>
<accession>A0A363CWJ4</accession>
<dbReference type="Gene3D" id="3.40.190.10">
    <property type="entry name" value="Periplasmic binding protein-like II"/>
    <property type="match status" value="6"/>
</dbReference>
<dbReference type="Proteomes" id="UP000251135">
    <property type="component" value="Unassembled WGS sequence"/>
</dbReference>
<dbReference type="PROSITE" id="PS50887">
    <property type="entry name" value="GGDEF"/>
    <property type="match status" value="1"/>
</dbReference>
<evidence type="ECO:0000256" key="1">
    <source>
        <dbReference type="ARBA" id="ARBA00022729"/>
    </source>
</evidence>
<dbReference type="SMART" id="SM00267">
    <property type="entry name" value="GGDEF"/>
    <property type="match status" value="1"/>
</dbReference>
<evidence type="ECO:0000313" key="6">
    <source>
        <dbReference type="Proteomes" id="UP000251135"/>
    </source>
</evidence>
<dbReference type="CDD" id="cd13708">
    <property type="entry name" value="PBP2_BvgS_like_1"/>
    <property type="match status" value="1"/>
</dbReference>
<dbReference type="Pfam" id="PF00497">
    <property type="entry name" value="SBP_bac_3"/>
    <property type="match status" value="3"/>
</dbReference>
<keyword evidence="1" id="KW-0732">Signal</keyword>
<proteinExistence type="predicted"/>
<feature type="transmembrane region" description="Helical" evidence="2">
    <location>
        <begin position="765"/>
        <end position="784"/>
    </location>
</feature>